<evidence type="ECO:0000313" key="4">
    <source>
        <dbReference type="Proteomes" id="UP001445335"/>
    </source>
</evidence>
<dbReference type="Proteomes" id="UP001445335">
    <property type="component" value="Unassembled WGS sequence"/>
</dbReference>
<evidence type="ECO:0000256" key="1">
    <source>
        <dbReference type="SAM" id="MobiDB-lite"/>
    </source>
</evidence>
<protein>
    <recommendedName>
        <fullName evidence="2">PPM-type phosphatase domain-containing protein</fullName>
    </recommendedName>
</protein>
<dbReference type="Gene3D" id="3.60.40.10">
    <property type="entry name" value="PPM-type phosphatase domain"/>
    <property type="match status" value="1"/>
</dbReference>
<dbReference type="EMBL" id="JALJOU010000006">
    <property type="protein sequence ID" value="KAK9843410.1"/>
    <property type="molecule type" value="Genomic_DNA"/>
</dbReference>
<feature type="region of interest" description="Disordered" evidence="1">
    <location>
        <begin position="160"/>
        <end position="220"/>
    </location>
</feature>
<feature type="region of interest" description="Disordered" evidence="1">
    <location>
        <begin position="619"/>
        <end position="712"/>
    </location>
</feature>
<keyword evidence="4" id="KW-1185">Reference proteome</keyword>
<feature type="compositionally biased region" description="Acidic residues" evidence="1">
    <location>
        <begin position="475"/>
        <end position="485"/>
    </location>
</feature>
<dbReference type="SUPFAM" id="SSF81606">
    <property type="entry name" value="PP2C-like"/>
    <property type="match status" value="1"/>
</dbReference>
<dbReference type="PROSITE" id="PS51746">
    <property type="entry name" value="PPM_2"/>
    <property type="match status" value="1"/>
</dbReference>
<dbReference type="PANTHER" id="PTHR47992">
    <property type="entry name" value="PROTEIN PHOSPHATASE"/>
    <property type="match status" value="1"/>
</dbReference>
<evidence type="ECO:0000313" key="3">
    <source>
        <dbReference type="EMBL" id="KAK9843410.1"/>
    </source>
</evidence>
<dbReference type="InterPro" id="IPR015655">
    <property type="entry name" value="PP2C"/>
</dbReference>
<accession>A0AAW1SCA0</accession>
<dbReference type="SMART" id="SM00332">
    <property type="entry name" value="PP2Cc"/>
    <property type="match status" value="1"/>
</dbReference>
<dbReference type="GO" id="GO:0004722">
    <property type="term" value="F:protein serine/threonine phosphatase activity"/>
    <property type="evidence" value="ECO:0007669"/>
    <property type="project" value="InterPro"/>
</dbReference>
<sequence>MVFALAHCRKKARAHLASTEGCDIKLKARVGRLRVAHPQQAALAMPANRPHGNANAPFPSGATPSGAAAGDSAAAAMQAAQRAAAWEGLAGLGVRWGLARERKLGEDASCQHAANTWAHAGLAGSAETPFAAFGVFDGHGGKFAAAHAAKQLLEHVMSAVDRGPPDLPAPDPMGGSPADGAAEGSGLISSGASTHGPAQGAPDAGRAAASAGVPREATGSTRTLWRLQDELLRRLPQACVEGFAEADCEISRRAGGHGGGTTAVVAVAVGWELLVASVGDSLAVLDTGSEVLQVSGNHRLDDNAAEAQRICDAGGEVTREFREGGPKGGTLRTQPLGLANARSLGDATNPHVLALPEVQRVALPPTGGRLVLASDGLWDAVSVKDVCHFAKGMPAPAAAAQMLKLAVKRCGRADDVTVVVVDLLPSDDRLAALPPLLGRKQERGNQEAEPLLVWRPLEAPAPLAAPASEASNASSDEEDGSEEPGAEQARSKRLCACREAALYAAAKRAAAAREQAAAEEAARIAIMAAEAEAAAAAAAEARQMDALKRRAALVARRAARGGRGRGRGPPSPGRGEGWETVPAGRVTAARPAPPPAAARPRRAAPPIKLAAMRWAPEELFEEEEENGLAGSDSGTFTDAASSASARARDSGYGGGTEEEWMQPRSECSADSEAEPNPIPKPVPSLTAGEVGGGGGGAAAAPAATWSPDPIGR</sequence>
<dbReference type="InterPro" id="IPR036457">
    <property type="entry name" value="PPM-type-like_dom_sf"/>
</dbReference>
<feature type="compositionally biased region" description="Low complexity" evidence="1">
    <location>
        <begin position="631"/>
        <end position="645"/>
    </location>
</feature>
<organism evidence="3 4">
    <name type="scientific">Elliptochloris bilobata</name>
    <dbReference type="NCBI Taxonomy" id="381761"/>
    <lineage>
        <taxon>Eukaryota</taxon>
        <taxon>Viridiplantae</taxon>
        <taxon>Chlorophyta</taxon>
        <taxon>core chlorophytes</taxon>
        <taxon>Trebouxiophyceae</taxon>
        <taxon>Trebouxiophyceae incertae sedis</taxon>
        <taxon>Elliptochloris clade</taxon>
        <taxon>Elliptochloris</taxon>
    </lineage>
</organism>
<dbReference type="Pfam" id="PF00481">
    <property type="entry name" value="PP2C"/>
    <property type="match status" value="1"/>
</dbReference>
<feature type="region of interest" description="Disordered" evidence="1">
    <location>
        <begin position="557"/>
        <end position="580"/>
    </location>
</feature>
<comment type="caution">
    <text evidence="3">The sequence shown here is derived from an EMBL/GenBank/DDBJ whole genome shotgun (WGS) entry which is preliminary data.</text>
</comment>
<feature type="compositionally biased region" description="Low complexity" evidence="1">
    <location>
        <begin position="56"/>
        <end position="69"/>
    </location>
</feature>
<feature type="region of interest" description="Disordered" evidence="1">
    <location>
        <begin position="46"/>
        <end position="69"/>
    </location>
</feature>
<evidence type="ECO:0000259" key="2">
    <source>
        <dbReference type="PROSITE" id="PS51746"/>
    </source>
</evidence>
<dbReference type="AlphaFoldDB" id="A0AAW1SCA0"/>
<feature type="compositionally biased region" description="Low complexity" evidence="1">
    <location>
        <begin position="196"/>
        <end position="214"/>
    </location>
</feature>
<feature type="region of interest" description="Disordered" evidence="1">
    <location>
        <begin position="465"/>
        <end position="488"/>
    </location>
</feature>
<reference evidence="3 4" key="1">
    <citation type="journal article" date="2024" name="Nat. Commun.">
        <title>Phylogenomics reveals the evolutionary origins of lichenization in chlorophyte algae.</title>
        <authorList>
            <person name="Puginier C."/>
            <person name="Libourel C."/>
            <person name="Otte J."/>
            <person name="Skaloud P."/>
            <person name="Haon M."/>
            <person name="Grisel S."/>
            <person name="Petersen M."/>
            <person name="Berrin J.G."/>
            <person name="Delaux P.M."/>
            <person name="Dal Grande F."/>
            <person name="Keller J."/>
        </authorList>
    </citation>
    <scope>NUCLEOTIDE SEQUENCE [LARGE SCALE GENOMIC DNA]</scope>
    <source>
        <strain evidence="3 4">SAG 245.80</strain>
    </source>
</reference>
<feature type="domain" description="PPM-type phosphatase" evidence="2">
    <location>
        <begin position="95"/>
        <end position="423"/>
    </location>
</feature>
<gene>
    <name evidence="3" type="ORF">WJX81_000772</name>
</gene>
<dbReference type="InterPro" id="IPR001932">
    <property type="entry name" value="PPM-type_phosphatase-like_dom"/>
</dbReference>
<dbReference type="SMART" id="SM00331">
    <property type="entry name" value="PP2C_SIG"/>
    <property type="match status" value="1"/>
</dbReference>
<dbReference type="CDD" id="cd00143">
    <property type="entry name" value="PP2Cc"/>
    <property type="match status" value="1"/>
</dbReference>
<feature type="compositionally biased region" description="Basic residues" evidence="1">
    <location>
        <begin position="557"/>
        <end position="566"/>
    </location>
</feature>
<name>A0AAW1SCA0_9CHLO</name>
<feature type="compositionally biased region" description="Low complexity" evidence="1">
    <location>
        <begin position="465"/>
        <end position="474"/>
    </location>
</feature>
<proteinExistence type="predicted"/>